<dbReference type="Gene3D" id="3.40.50.720">
    <property type="entry name" value="NAD(P)-binding Rossmann-like Domain"/>
    <property type="match status" value="1"/>
</dbReference>
<evidence type="ECO:0000256" key="1">
    <source>
        <dbReference type="ARBA" id="ARBA00023002"/>
    </source>
</evidence>
<evidence type="ECO:0000313" key="3">
    <source>
        <dbReference type="EMBL" id="OJJ03017.1"/>
    </source>
</evidence>
<dbReference type="STRING" id="1036611.A0A1L9PNA6"/>
<dbReference type="InterPro" id="IPR011032">
    <property type="entry name" value="GroES-like_sf"/>
</dbReference>
<proteinExistence type="predicted"/>
<dbReference type="InterPro" id="IPR036291">
    <property type="entry name" value="NAD(P)-bd_dom_sf"/>
</dbReference>
<dbReference type="RefSeq" id="XP_040668779.1">
    <property type="nucleotide sequence ID" value="XM_040818457.1"/>
</dbReference>
<dbReference type="InterPro" id="IPR013154">
    <property type="entry name" value="ADH-like_N"/>
</dbReference>
<keyword evidence="1" id="KW-0560">Oxidoreductase</keyword>
<dbReference type="Gene3D" id="3.90.180.10">
    <property type="entry name" value="Medium-chain alcohol dehydrogenases, catalytic domain"/>
    <property type="match status" value="1"/>
</dbReference>
<protein>
    <recommendedName>
        <fullName evidence="2">Alcohol dehydrogenase-like N-terminal domain-containing protein</fullName>
    </recommendedName>
</protein>
<dbReference type="PANTHER" id="PTHR43157">
    <property type="entry name" value="PHOSPHATIDYLINOSITOL-GLYCAN BIOSYNTHESIS CLASS F PROTEIN-RELATED"/>
    <property type="match status" value="1"/>
</dbReference>
<dbReference type="SUPFAM" id="SSF51735">
    <property type="entry name" value="NAD(P)-binding Rossmann-fold domains"/>
    <property type="match status" value="1"/>
</dbReference>
<dbReference type="AlphaFoldDB" id="A0A1L9PNA6"/>
<dbReference type="Proteomes" id="UP000184073">
    <property type="component" value="Unassembled WGS sequence"/>
</dbReference>
<feature type="domain" description="Alcohol dehydrogenase-like N-terminal" evidence="2">
    <location>
        <begin position="33"/>
        <end position="137"/>
    </location>
</feature>
<name>A0A1L9PNA6_ASPVE</name>
<dbReference type="Pfam" id="PF00106">
    <property type="entry name" value="adh_short"/>
    <property type="match status" value="1"/>
</dbReference>
<organism evidence="3 4">
    <name type="scientific">Aspergillus versicolor CBS 583.65</name>
    <dbReference type="NCBI Taxonomy" id="1036611"/>
    <lineage>
        <taxon>Eukaryota</taxon>
        <taxon>Fungi</taxon>
        <taxon>Dikarya</taxon>
        <taxon>Ascomycota</taxon>
        <taxon>Pezizomycotina</taxon>
        <taxon>Eurotiomycetes</taxon>
        <taxon>Eurotiomycetidae</taxon>
        <taxon>Eurotiales</taxon>
        <taxon>Aspergillaceae</taxon>
        <taxon>Aspergillus</taxon>
        <taxon>Aspergillus subgen. Nidulantes</taxon>
    </lineage>
</organism>
<dbReference type="PRINTS" id="PR00081">
    <property type="entry name" value="GDHRDH"/>
</dbReference>
<evidence type="ECO:0000259" key="2">
    <source>
        <dbReference type="Pfam" id="PF08240"/>
    </source>
</evidence>
<reference evidence="4" key="1">
    <citation type="journal article" date="2017" name="Genome Biol.">
        <title>Comparative genomics reveals high biological diversity and specific adaptations in the industrially and medically important fungal genus Aspergillus.</title>
        <authorList>
            <person name="de Vries R.P."/>
            <person name="Riley R."/>
            <person name="Wiebenga A."/>
            <person name="Aguilar-Osorio G."/>
            <person name="Amillis S."/>
            <person name="Uchima C.A."/>
            <person name="Anderluh G."/>
            <person name="Asadollahi M."/>
            <person name="Askin M."/>
            <person name="Barry K."/>
            <person name="Battaglia E."/>
            <person name="Bayram O."/>
            <person name="Benocci T."/>
            <person name="Braus-Stromeyer S.A."/>
            <person name="Caldana C."/>
            <person name="Canovas D."/>
            <person name="Cerqueira G.C."/>
            <person name="Chen F."/>
            <person name="Chen W."/>
            <person name="Choi C."/>
            <person name="Clum A."/>
            <person name="Dos Santos R.A."/>
            <person name="Damasio A.R."/>
            <person name="Diallinas G."/>
            <person name="Emri T."/>
            <person name="Fekete E."/>
            <person name="Flipphi M."/>
            <person name="Freyberg S."/>
            <person name="Gallo A."/>
            <person name="Gournas C."/>
            <person name="Habgood R."/>
            <person name="Hainaut M."/>
            <person name="Harispe M.L."/>
            <person name="Henrissat B."/>
            <person name="Hilden K.S."/>
            <person name="Hope R."/>
            <person name="Hossain A."/>
            <person name="Karabika E."/>
            <person name="Karaffa L."/>
            <person name="Karanyi Z."/>
            <person name="Krasevec N."/>
            <person name="Kuo A."/>
            <person name="Kusch H."/>
            <person name="LaButti K."/>
            <person name="Lagendijk E.L."/>
            <person name="Lapidus A."/>
            <person name="Levasseur A."/>
            <person name="Lindquist E."/>
            <person name="Lipzen A."/>
            <person name="Logrieco A.F."/>
            <person name="MacCabe A."/>
            <person name="Maekelae M.R."/>
            <person name="Malavazi I."/>
            <person name="Melin P."/>
            <person name="Meyer V."/>
            <person name="Mielnichuk N."/>
            <person name="Miskei M."/>
            <person name="Molnar A.P."/>
            <person name="Mule G."/>
            <person name="Ngan C.Y."/>
            <person name="Orejas M."/>
            <person name="Orosz E."/>
            <person name="Ouedraogo J.P."/>
            <person name="Overkamp K.M."/>
            <person name="Park H.-S."/>
            <person name="Perrone G."/>
            <person name="Piumi F."/>
            <person name="Punt P.J."/>
            <person name="Ram A.F."/>
            <person name="Ramon A."/>
            <person name="Rauscher S."/>
            <person name="Record E."/>
            <person name="Riano-Pachon D.M."/>
            <person name="Robert V."/>
            <person name="Roehrig J."/>
            <person name="Ruller R."/>
            <person name="Salamov A."/>
            <person name="Salih N.S."/>
            <person name="Samson R.A."/>
            <person name="Sandor E."/>
            <person name="Sanguinetti M."/>
            <person name="Schuetze T."/>
            <person name="Sepcic K."/>
            <person name="Shelest E."/>
            <person name="Sherlock G."/>
            <person name="Sophianopoulou V."/>
            <person name="Squina F.M."/>
            <person name="Sun H."/>
            <person name="Susca A."/>
            <person name="Todd R.B."/>
            <person name="Tsang A."/>
            <person name="Unkles S.E."/>
            <person name="van de Wiele N."/>
            <person name="van Rossen-Uffink D."/>
            <person name="Oliveira J.V."/>
            <person name="Vesth T.C."/>
            <person name="Visser J."/>
            <person name="Yu J.-H."/>
            <person name="Zhou M."/>
            <person name="Andersen M.R."/>
            <person name="Archer D.B."/>
            <person name="Baker S.E."/>
            <person name="Benoit I."/>
            <person name="Brakhage A.A."/>
            <person name="Braus G.H."/>
            <person name="Fischer R."/>
            <person name="Frisvad J.C."/>
            <person name="Goldman G.H."/>
            <person name="Houbraken J."/>
            <person name="Oakley B."/>
            <person name="Pocsi I."/>
            <person name="Scazzocchio C."/>
            <person name="Seiboth B."/>
            <person name="vanKuyk P.A."/>
            <person name="Wortman J."/>
            <person name="Dyer P.S."/>
            <person name="Grigoriev I.V."/>
        </authorList>
    </citation>
    <scope>NUCLEOTIDE SEQUENCE [LARGE SCALE GENOMIC DNA]</scope>
    <source>
        <strain evidence="4">CBS 583.65</strain>
    </source>
</reference>
<dbReference type="Pfam" id="PF08240">
    <property type="entry name" value="ADH_N"/>
    <property type="match status" value="1"/>
</dbReference>
<dbReference type="VEuPathDB" id="FungiDB:ASPVEDRAFT_889473"/>
<accession>A0A1L9PNA6</accession>
<dbReference type="GO" id="GO:0016491">
    <property type="term" value="F:oxidoreductase activity"/>
    <property type="evidence" value="ECO:0007669"/>
    <property type="project" value="UniProtKB-KW"/>
</dbReference>
<dbReference type="InterPro" id="IPR002347">
    <property type="entry name" value="SDR_fam"/>
</dbReference>
<keyword evidence="4" id="KW-1185">Reference proteome</keyword>
<dbReference type="OrthoDB" id="542013at2759"/>
<dbReference type="PANTHER" id="PTHR43157:SF67">
    <property type="entry name" value="DEHYDROGENASE_REDUCTASE FAMILY PROTEIN, PUTATIVE (AFU_ORTHOLOGUE AFUA_3G02580)-RELATED"/>
    <property type="match status" value="1"/>
</dbReference>
<dbReference type="GeneID" id="63733968"/>
<sequence length="479" mass="52121">MSLPMTYKAFRRATGNPPLTVVPSTENLSPDLGPTDVLVKIHTVSLNFRDIAVLHGLYNIPSEESGIPVSDAAAEVVAVGSGTHNFQIGARVSPSFLVSRLTDDENNPNFNCVGHDVPGVLRKFAIFDAKVLLHLPKHLSWEEWDTIADSLRGLFSMGLLSPSFLHSQIFITPPSPTISFAEQTVIVTGSNVGLGFEAARHFTRLGAAKVILAVRNRRAGEEAKRFIEASTNTSGICEVWDLDLASYKSVLSFGKRVAELPRLDVVVANASIATPHFQIAEGHERTITVNVISTILLELLVLPTLRRSARLYPGTKPRLTTVVSEVHGWAKFPERNAEHVFAALDDVDCANMAERYEASKLLQVLALREMAAQATDNSVVMNMVNPGFCHSQLGREIGFVFSMIKMVLARSTEVGSRTLVAGAASGEESHGKYMTNGLVNNDALSPFVRSEEGDKTQKKIWGELVAILEAIEPGLMQSL</sequence>
<dbReference type="EMBL" id="KV878130">
    <property type="protein sequence ID" value="OJJ03017.1"/>
    <property type="molecule type" value="Genomic_DNA"/>
</dbReference>
<gene>
    <name evidence="3" type="ORF">ASPVEDRAFT_889473</name>
</gene>
<dbReference type="SUPFAM" id="SSF50129">
    <property type="entry name" value="GroES-like"/>
    <property type="match status" value="1"/>
</dbReference>
<evidence type="ECO:0000313" key="4">
    <source>
        <dbReference type="Proteomes" id="UP000184073"/>
    </source>
</evidence>